<evidence type="ECO:0000256" key="4">
    <source>
        <dbReference type="ARBA" id="ARBA00022525"/>
    </source>
</evidence>
<evidence type="ECO:0000256" key="16">
    <source>
        <dbReference type="PIRSR" id="PIRSR600823-5"/>
    </source>
</evidence>
<feature type="binding site" evidence="15">
    <location>
        <position position="8"/>
    </location>
    <ligand>
        <name>Ca(2+)</name>
        <dbReference type="ChEBI" id="CHEBI:29108"/>
        <label>1</label>
    </ligand>
</feature>
<evidence type="ECO:0000256" key="15">
    <source>
        <dbReference type="PIRSR" id="PIRSR600823-3"/>
    </source>
</evidence>
<dbReference type="CDD" id="cd00693">
    <property type="entry name" value="secretory_peroxidase"/>
    <property type="match status" value="1"/>
</dbReference>
<comment type="cofactor">
    <cofactor evidence="15">
        <name>Ca(2+)</name>
        <dbReference type="ChEBI" id="CHEBI:29108"/>
    </cofactor>
    <text evidence="15">Binds 2 calcium ions per subunit.</text>
</comment>
<reference evidence="18" key="1">
    <citation type="submission" date="2022-04" db="EMBL/GenBank/DDBJ databases">
        <title>A functionally conserved STORR gene fusion in Papaver species that diverged 16.8 million years ago.</title>
        <authorList>
            <person name="Catania T."/>
        </authorList>
    </citation>
    <scope>NUCLEOTIDE SEQUENCE</scope>
    <source>
        <strain evidence="18">S-188037</strain>
    </source>
</reference>
<organism evidence="18 19">
    <name type="scientific">Papaver atlanticum</name>
    <dbReference type="NCBI Taxonomy" id="357466"/>
    <lineage>
        <taxon>Eukaryota</taxon>
        <taxon>Viridiplantae</taxon>
        <taxon>Streptophyta</taxon>
        <taxon>Embryophyta</taxon>
        <taxon>Tracheophyta</taxon>
        <taxon>Spermatophyta</taxon>
        <taxon>Magnoliopsida</taxon>
        <taxon>Ranunculales</taxon>
        <taxon>Papaveraceae</taxon>
        <taxon>Papaveroideae</taxon>
        <taxon>Papaver</taxon>
    </lineage>
</organism>
<keyword evidence="10 16" id="KW-1015">Disulfide bond</keyword>
<dbReference type="Gene3D" id="1.10.520.10">
    <property type="match status" value="1"/>
</dbReference>
<dbReference type="Proteomes" id="UP001202328">
    <property type="component" value="Unassembled WGS sequence"/>
</dbReference>
<keyword evidence="12" id="KW-0376">Hydrogen peroxide</keyword>
<evidence type="ECO:0000256" key="11">
    <source>
        <dbReference type="ARBA" id="ARBA00023180"/>
    </source>
</evidence>
<keyword evidence="6" id="KW-0349">Heme</keyword>
<keyword evidence="7 15" id="KW-0479">Metal-binding</keyword>
<dbReference type="Pfam" id="PF00141">
    <property type="entry name" value="peroxidase"/>
    <property type="match status" value="1"/>
</dbReference>
<keyword evidence="4" id="KW-0964">Secreted</keyword>
<evidence type="ECO:0000313" key="18">
    <source>
        <dbReference type="EMBL" id="KAI3937294.1"/>
    </source>
</evidence>
<evidence type="ECO:0000313" key="19">
    <source>
        <dbReference type="Proteomes" id="UP001202328"/>
    </source>
</evidence>
<comment type="similarity">
    <text evidence="3">Belongs to the peroxidase family. Ascorbate peroxidase subfamily.</text>
</comment>
<dbReference type="PRINTS" id="PR00461">
    <property type="entry name" value="PLPEROXIDASE"/>
</dbReference>
<gene>
    <name evidence="18" type="ORF">MKW98_001865</name>
</gene>
<feature type="binding site" description="axial binding residue" evidence="15">
    <location>
        <position position="130"/>
    </location>
    <ligand>
        <name>heme b</name>
        <dbReference type="ChEBI" id="CHEBI:60344"/>
    </ligand>
    <ligandPart>
        <name>Fe</name>
        <dbReference type="ChEBI" id="CHEBI:18248"/>
    </ligandPart>
</feature>
<feature type="binding site" evidence="15">
    <location>
        <position position="12"/>
    </location>
    <ligand>
        <name>Ca(2+)</name>
        <dbReference type="ChEBI" id="CHEBI:29108"/>
        <label>1</label>
    </ligand>
</feature>
<dbReference type="GO" id="GO:0006979">
    <property type="term" value="P:response to oxidative stress"/>
    <property type="evidence" value="ECO:0007669"/>
    <property type="project" value="InterPro"/>
</dbReference>
<evidence type="ECO:0000256" key="12">
    <source>
        <dbReference type="ARBA" id="ARBA00023324"/>
    </source>
</evidence>
<comment type="catalytic activity">
    <reaction evidence="1">
        <text>2 a phenolic donor + H2O2 = 2 a phenolic radical donor + 2 H2O</text>
        <dbReference type="Rhea" id="RHEA:56136"/>
        <dbReference type="ChEBI" id="CHEBI:15377"/>
        <dbReference type="ChEBI" id="CHEBI:16240"/>
        <dbReference type="ChEBI" id="CHEBI:139520"/>
        <dbReference type="ChEBI" id="CHEBI:139521"/>
        <dbReference type="EC" id="1.11.1.7"/>
    </reaction>
</comment>
<keyword evidence="8" id="KW-0560">Oxidoreductase</keyword>
<evidence type="ECO:0000256" key="9">
    <source>
        <dbReference type="ARBA" id="ARBA00023004"/>
    </source>
</evidence>
<comment type="function">
    <text evidence="2">Removal of H(2)O(2), oxidation of toxic reductants, biosynthesis and degradation of lignin, suberization, auxin catabolism, response to environmental stresses such as wounding, pathogen attack and oxidative stress. These functions might be dependent on each isozyme/isoform in each plant tissue.</text>
</comment>
<feature type="binding site" evidence="15">
    <location>
        <position position="181"/>
    </location>
    <ligand>
        <name>Ca(2+)</name>
        <dbReference type="ChEBI" id="CHEBI:29108"/>
        <label>2</label>
    </ligand>
</feature>
<evidence type="ECO:0000256" key="13">
    <source>
        <dbReference type="PIRSR" id="PIRSR600823-1"/>
    </source>
</evidence>
<proteinExistence type="inferred from homology"/>
<keyword evidence="15" id="KW-0106">Calcium</keyword>
<evidence type="ECO:0000256" key="7">
    <source>
        <dbReference type="ARBA" id="ARBA00022723"/>
    </source>
</evidence>
<keyword evidence="9 15" id="KW-0408">Iron</keyword>
<comment type="cofactor">
    <cofactor evidence="15">
        <name>heme b</name>
        <dbReference type="ChEBI" id="CHEBI:60344"/>
    </cofactor>
    <text evidence="15">Binds 1 heme b (iron(II)-protoporphyrin IX) group per subunit.</text>
</comment>
<dbReference type="PROSITE" id="PS50873">
    <property type="entry name" value="PEROXIDASE_4"/>
    <property type="match status" value="1"/>
</dbReference>
<dbReference type="PRINTS" id="PR00458">
    <property type="entry name" value="PEROXIDASE"/>
</dbReference>
<dbReference type="GO" id="GO:0046872">
    <property type="term" value="F:metal ion binding"/>
    <property type="evidence" value="ECO:0007669"/>
    <property type="project" value="UniProtKB-KW"/>
</dbReference>
<comment type="caution">
    <text evidence="18">The sequence shown here is derived from an EMBL/GenBank/DDBJ whole genome shotgun (WGS) entry which is preliminary data.</text>
</comment>
<dbReference type="PROSITE" id="PS00435">
    <property type="entry name" value="PEROXIDASE_1"/>
    <property type="match status" value="1"/>
</dbReference>
<dbReference type="GO" id="GO:0140825">
    <property type="term" value="F:lactoperoxidase activity"/>
    <property type="evidence" value="ECO:0007669"/>
    <property type="project" value="UniProtKB-EC"/>
</dbReference>
<feature type="binding site" evidence="15">
    <location>
        <position position="10"/>
    </location>
    <ligand>
        <name>Ca(2+)</name>
        <dbReference type="ChEBI" id="CHEBI:29108"/>
        <label>1</label>
    </ligand>
</feature>
<dbReference type="GO" id="GO:0042744">
    <property type="term" value="P:hydrogen peroxide catabolic process"/>
    <property type="evidence" value="ECO:0007669"/>
    <property type="project" value="UniProtKB-KW"/>
</dbReference>
<evidence type="ECO:0000259" key="17">
    <source>
        <dbReference type="PROSITE" id="PS50873"/>
    </source>
</evidence>
<feature type="active site" description="Proton acceptor" evidence="13">
    <location>
        <position position="4"/>
    </location>
</feature>
<feature type="binding site" evidence="15">
    <location>
        <position position="189"/>
    </location>
    <ligand>
        <name>Ca(2+)</name>
        <dbReference type="ChEBI" id="CHEBI:29108"/>
        <label>2</label>
    </ligand>
</feature>
<feature type="binding site" evidence="14">
    <location>
        <position position="100"/>
    </location>
    <ligand>
        <name>substrate</name>
    </ligand>
</feature>
<evidence type="ECO:0000256" key="1">
    <source>
        <dbReference type="ARBA" id="ARBA00000189"/>
    </source>
</evidence>
<evidence type="ECO:0000256" key="8">
    <source>
        <dbReference type="ARBA" id="ARBA00023002"/>
    </source>
</evidence>
<dbReference type="InterPro" id="IPR010255">
    <property type="entry name" value="Haem_peroxidase_sf"/>
</dbReference>
<dbReference type="AlphaFoldDB" id="A0AAD4XQ62"/>
<evidence type="ECO:0000256" key="3">
    <source>
        <dbReference type="ARBA" id="ARBA00006873"/>
    </source>
</evidence>
<sequence length="262" mass="27935">MNFHDCFVKGCDGSILINSTSSNQAEKSAPPNLSVIGFGVIDAAKAAVEQMCPGVVSCADILLLAARDAVATIRGPYWKVPTGRRDGRVSTAADALANLPPGSANISSLKAAFASKGLSSIDLAVLSGAHTIGVSFCSTFTNRLYNFTGKGDSDPTLDTEYVTRLKSKCKPNDAVQTAEMDPGSFKTFDSSYYSVVTKRRGLFESDSALLNDAVTKAYVKSQATKRGPTFFKDFAKSMEKMNAIEILTGNNGEIRKHCAFIN</sequence>
<dbReference type="SUPFAM" id="SSF48113">
    <property type="entry name" value="Heme-dependent peroxidases"/>
    <property type="match status" value="1"/>
</dbReference>
<evidence type="ECO:0000256" key="14">
    <source>
        <dbReference type="PIRSR" id="PIRSR600823-2"/>
    </source>
</evidence>
<protein>
    <recommendedName>
        <fullName evidence="17">Plant heme peroxidase family profile domain-containing protein</fullName>
    </recommendedName>
</protein>
<keyword evidence="11" id="KW-0325">Glycoprotein</keyword>
<feature type="disulfide bond" evidence="16">
    <location>
        <begin position="6"/>
        <end position="11"/>
    </location>
</feature>
<evidence type="ECO:0000256" key="5">
    <source>
        <dbReference type="ARBA" id="ARBA00022559"/>
    </source>
</evidence>
<dbReference type="InterPro" id="IPR033905">
    <property type="entry name" value="Secretory_peroxidase"/>
</dbReference>
<feature type="binding site" evidence="15">
    <location>
        <position position="26"/>
    </location>
    <ligand>
        <name>Ca(2+)</name>
        <dbReference type="ChEBI" id="CHEBI:29108"/>
        <label>1</label>
    </ligand>
</feature>
<dbReference type="InterPro" id="IPR002016">
    <property type="entry name" value="Haem_peroxidase"/>
</dbReference>
<dbReference type="PANTHER" id="PTHR31235">
    <property type="entry name" value="PEROXIDASE 25-RELATED"/>
    <property type="match status" value="1"/>
</dbReference>
<dbReference type="FunFam" id="1.10.420.10:FF:000008">
    <property type="entry name" value="Peroxidase"/>
    <property type="match status" value="1"/>
</dbReference>
<accession>A0AAD4XQ62</accession>
<feature type="binding site" evidence="15">
    <location>
        <position position="131"/>
    </location>
    <ligand>
        <name>Ca(2+)</name>
        <dbReference type="ChEBI" id="CHEBI:29108"/>
        <label>2</label>
    </ligand>
</feature>
<dbReference type="InterPro" id="IPR000823">
    <property type="entry name" value="Peroxidase_pln"/>
</dbReference>
<feature type="binding site" evidence="15">
    <location>
        <position position="5"/>
    </location>
    <ligand>
        <name>Ca(2+)</name>
        <dbReference type="ChEBI" id="CHEBI:29108"/>
        <label>1</label>
    </ligand>
</feature>
<dbReference type="Gene3D" id="1.10.420.10">
    <property type="entry name" value="Peroxidase, domain 2"/>
    <property type="match status" value="1"/>
</dbReference>
<keyword evidence="19" id="KW-1185">Reference proteome</keyword>
<feature type="disulfide bond" evidence="16">
    <location>
        <begin position="58"/>
        <end position="258"/>
    </location>
</feature>
<dbReference type="EMBL" id="JAJJMB010005785">
    <property type="protein sequence ID" value="KAI3937294.1"/>
    <property type="molecule type" value="Genomic_DNA"/>
</dbReference>
<keyword evidence="5" id="KW-0575">Peroxidase</keyword>
<dbReference type="InterPro" id="IPR019793">
    <property type="entry name" value="Peroxidases_heam-ligand_BS"/>
</dbReference>
<name>A0AAD4XQ62_9MAGN</name>
<feature type="domain" description="Plant heme peroxidase family profile" evidence="17">
    <location>
        <begin position="1"/>
        <end position="262"/>
    </location>
</feature>
<feature type="disulfide bond" evidence="16">
    <location>
        <begin position="137"/>
        <end position="169"/>
    </location>
</feature>
<feature type="binding site" evidence="15">
    <location>
        <position position="14"/>
    </location>
    <ligand>
        <name>Ca(2+)</name>
        <dbReference type="ChEBI" id="CHEBI:29108"/>
        <label>1</label>
    </ligand>
</feature>
<evidence type="ECO:0000256" key="10">
    <source>
        <dbReference type="ARBA" id="ARBA00023157"/>
    </source>
</evidence>
<evidence type="ECO:0000256" key="6">
    <source>
        <dbReference type="ARBA" id="ARBA00022617"/>
    </source>
</evidence>
<evidence type="ECO:0000256" key="2">
    <source>
        <dbReference type="ARBA" id="ARBA00002322"/>
    </source>
</evidence>
<dbReference type="GO" id="GO:0020037">
    <property type="term" value="F:heme binding"/>
    <property type="evidence" value="ECO:0007669"/>
    <property type="project" value="InterPro"/>
</dbReference>
<dbReference type="FunFam" id="1.10.520.10:FF:000028">
    <property type="entry name" value="Peroxidase"/>
    <property type="match status" value="1"/>
</dbReference>